<evidence type="ECO:0000313" key="2">
    <source>
        <dbReference type="EMBL" id="OXB00815.1"/>
    </source>
</evidence>
<comment type="caution">
    <text evidence="2">The sequence shown here is derived from an EMBL/GenBank/DDBJ whole genome shotgun (WGS) entry which is preliminary data.</text>
</comment>
<evidence type="ECO:0000256" key="1">
    <source>
        <dbReference type="SAM" id="Phobius"/>
    </source>
</evidence>
<keyword evidence="4" id="KW-1185">Reference proteome</keyword>
<dbReference type="EMBL" id="FRBX01000008">
    <property type="protein sequence ID" value="SHN19958.1"/>
    <property type="molecule type" value="Genomic_DNA"/>
</dbReference>
<dbReference type="RefSeq" id="WP_042566904.1">
    <property type="nucleotide sequence ID" value="NZ_FRBX01000008.1"/>
</dbReference>
<reference evidence="3 4" key="2">
    <citation type="submission" date="2016-11" db="EMBL/GenBank/DDBJ databases">
        <authorList>
            <person name="Varghese N."/>
            <person name="Submissions S."/>
        </authorList>
    </citation>
    <scope>NUCLEOTIDE SEQUENCE [LARGE SCALE GENOMIC DNA]</scope>
    <source>
        <strain evidence="3 4">DSM 6368</strain>
    </source>
</reference>
<evidence type="ECO:0000313" key="4">
    <source>
        <dbReference type="Proteomes" id="UP000184216"/>
    </source>
</evidence>
<evidence type="ECO:0000313" key="5">
    <source>
        <dbReference type="Proteomes" id="UP000198431"/>
    </source>
</evidence>
<keyword evidence="1" id="KW-0812">Transmembrane</keyword>
<accession>A0AB36NWG3</accession>
<reference evidence="2 5" key="1">
    <citation type="submission" date="2016-11" db="EMBL/GenBank/DDBJ databases">
        <title>Whole genomes of Flavobacteriaceae.</title>
        <authorList>
            <person name="Stine C."/>
            <person name="Li C."/>
            <person name="Tadesse D."/>
        </authorList>
    </citation>
    <scope>NUCLEOTIDE SEQUENCE [LARGE SCALE GENOMIC DNA]</scope>
    <source>
        <strain evidence="2 5">ATCC 19366</strain>
    </source>
</reference>
<sequence length="205" mass="23439">MKFSDDIEKLLPLGYIFLVIMGILKDSFFYYQLGINILKYSTIMDILMSPIAEFTSNPIILTAIILLFGLHYYLPSLLLKYNNIKFIQKAFELKPTEGLSINETKSYFNSIAIKSLAIFLCSFFLGYGVAGGYFTSKKIKNDKIKYNYKLNYNSGESEEIYLINTNSLYYFYISKGSKTIEIAPLASIKNIELTDNKMLGLNSIK</sequence>
<name>A0AB36NWG3_9FLAO</name>
<dbReference type="AlphaFoldDB" id="A0AB36NWG3"/>
<dbReference type="Proteomes" id="UP000198431">
    <property type="component" value="Unassembled WGS sequence"/>
</dbReference>
<feature type="transmembrane region" description="Helical" evidence="1">
    <location>
        <begin position="54"/>
        <end position="74"/>
    </location>
</feature>
<keyword evidence="1" id="KW-0472">Membrane</keyword>
<keyword evidence="1" id="KW-1133">Transmembrane helix</keyword>
<evidence type="ECO:0000313" key="3">
    <source>
        <dbReference type="EMBL" id="SHN19958.1"/>
    </source>
</evidence>
<dbReference type="Proteomes" id="UP000184216">
    <property type="component" value="Unassembled WGS sequence"/>
</dbReference>
<feature type="transmembrane region" description="Helical" evidence="1">
    <location>
        <begin position="111"/>
        <end position="135"/>
    </location>
</feature>
<organism evidence="2 5">
    <name type="scientific">Flavobacterium pectinovorum</name>
    <dbReference type="NCBI Taxonomy" id="29533"/>
    <lineage>
        <taxon>Bacteria</taxon>
        <taxon>Pseudomonadati</taxon>
        <taxon>Bacteroidota</taxon>
        <taxon>Flavobacteriia</taxon>
        <taxon>Flavobacteriales</taxon>
        <taxon>Flavobacteriaceae</taxon>
        <taxon>Flavobacterium</taxon>
    </lineage>
</organism>
<dbReference type="EMBL" id="MUHB01000020">
    <property type="protein sequence ID" value="OXB00815.1"/>
    <property type="molecule type" value="Genomic_DNA"/>
</dbReference>
<protein>
    <submittedName>
        <fullName evidence="2">Uncharacterized protein</fullName>
    </submittedName>
</protein>
<gene>
    <name evidence="2" type="ORF">B0A72_18760</name>
    <name evidence="3" type="ORF">SAMN05444387_4629</name>
</gene>
<proteinExistence type="predicted"/>
<feature type="transmembrane region" description="Helical" evidence="1">
    <location>
        <begin position="12"/>
        <end position="33"/>
    </location>
</feature>